<dbReference type="AlphaFoldDB" id="A0A1H3SQ73"/>
<evidence type="ECO:0000256" key="1">
    <source>
        <dbReference type="SAM" id="MobiDB-lite"/>
    </source>
</evidence>
<dbReference type="Proteomes" id="UP000242415">
    <property type="component" value="Unassembled WGS sequence"/>
</dbReference>
<feature type="region of interest" description="Disordered" evidence="1">
    <location>
        <begin position="64"/>
        <end position="107"/>
    </location>
</feature>
<evidence type="ECO:0000313" key="3">
    <source>
        <dbReference type="Proteomes" id="UP000242415"/>
    </source>
</evidence>
<protein>
    <submittedName>
        <fullName evidence="2">Uncharacterized protein</fullName>
    </submittedName>
</protein>
<dbReference type="RefSeq" id="WP_139307419.1">
    <property type="nucleotide sequence ID" value="NZ_FNPH01000013.1"/>
</dbReference>
<dbReference type="EMBL" id="FNPH01000013">
    <property type="protein sequence ID" value="SDZ40074.1"/>
    <property type="molecule type" value="Genomic_DNA"/>
</dbReference>
<reference evidence="3" key="1">
    <citation type="submission" date="2016-10" db="EMBL/GenBank/DDBJ databases">
        <authorList>
            <person name="Varghese N."/>
            <person name="Submissions S."/>
        </authorList>
    </citation>
    <scope>NUCLEOTIDE SEQUENCE [LARGE SCALE GENOMIC DNA]</scope>
    <source>
        <strain evidence="3">DSM 45245</strain>
    </source>
</reference>
<organism evidence="2 3">
    <name type="scientific">Micromonospora pattaloongensis</name>
    <dbReference type="NCBI Taxonomy" id="405436"/>
    <lineage>
        <taxon>Bacteria</taxon>
        <taxon>Bacillati</taxon>
        <taxon>Actinomycetota</taxon>
        <taxon>Actinomycetes</taxon>
        <taxon>Micromonosporales</taxon>
        <taxon>Micromonosporaceae</taxon>
        <taxon>Micromonospora</taxon>
    </lineage>
</organism>
<evidence type="ECO:0000313" key="2">
    <source>
        <dbReference type="EMBL" id="SDZ40074.1"/>
    </source>
</evidence>
<gene>
    <name evidence="2" type="ORF">SAMN05444365_11343</name>
</gene>
<name>A0A1H3SQ73_9ACTN</name>
<dbReference type="STRING" id="405436.SAMN05444365_11343"/>
<proteinExistence type="predicted"/>
<dbReference type="OrthoDB" id="3386047at2"/>
<sequence>MGRADVEQDMVRATEALQAALDFLIRYDHAHAVLNGNGRAGPLSPLTLHTDDGLRAAHRVLTHLREVNGRPAPAAAARRDVPAPRSPGPALGEPVQPGWGAHGDPGE</sequence>
<keyword evidence="3" id="KW-1185">Reference proteome</keyword>
<accession>A0A1H3SQ73</accession>